<dbReference type="EMBL" id="KI546166">
    <property type="protein sequence ID" value="EST42070.1"/>
    <property type="molecule type" value="Genomic_DNA"/>
</dbReference>
<evidence type="ECO:0000256" key="1">
    <source>
        <dbReference type="SAM" id="Coils"/>
    </source>
</evidence>
<sequence length="248" mass="29150">MSEVDQSRLTNLQGRLSMLRSDLETRRNQKYDTLMGRITELTAVVTEADAYNQQQFKTLNERLNQLSKDIDRESKSLQEVFEAKSYELESVRGNLQQEIRNMEEQRAEMGRDLIKAFEARSGAAKEEVAQEGFIRNDQCNSRQDIFDQDLPRLKTGMTQEREQTKFQLAEIDNKVKQVMSTLNQMLYQEKQVRVKWQTDLQGMIVEIDKRLNAELLKEKREREAAEKQLVNLLEQATQSYLQFDEDKL</sequence>
<reference evidence="3" key="2">
    <citation type="submission" date="2020-12" db="EMBL/GenBank/DDBJ databases">
        <title>New Spironucleus salmonicida genome in near-complete chromosomes.</title>
        <authorList>
            <person name="Xu F."/>
            <person name="Kurt Z."/>
            <person name="Jimenez-Gonzalez A."/>
            <person name="Astvaldsson A."/>
            <person name="Andersson J.O."/>
            <person name="Svard S.G."/>
        </authorList>
    </citation>
    <scope>NUCLEOTIDE SEQUENCE</scope>
    <source>
        <strain evidence="3">ATCC 50377</strain>
    </source>
</reference>
<dbReference type="VEuPathDB" id="GiardiaDB:SS50377_22439"/>
<reference evidence="2 3" key="1">
    <citation type="journal article" date="2014" name="PLoS Genet.">
        <title>The Genome of Spironucleus salmonicida Highlights a Fish Pathogen Adapted to Fluctuating Environments.</title>
        <authorList>
            <person name="Xu F."/>
            <person name="Jerlstrom-Hultqvist J."/>
            <person name="Einarsson E."/>
            <person name="Astvaldsson A."/>
            <person name="Svard S.G."/>
            <person name="Andersson J.O."/>
        </authorList>
    </citation>
    <scope>NUCLEOTIDE SEQUENCE</scope>
    <source>
        <strain evidence="3">ATCC 50377</strain>
    </source>
</reference>
<protein>
    <submittedName>
        <fullName evidence="2">Uncharacterized protein</fullName>
    </submittedName>
</protein>
<keyword evidence="1" id="KW-0175">Coiled coil</keyword>
<feature type="coiled-coil region" evidence="1">
    <location>
        <begin position="208"/>
        <end position="236"/>
    </location>
</feature>
<dbReference type="PANTHER" id="PTHR37027">
    <property type="entry name" value="KDE4"/>
    <property type="match status" value="1"/>
</dbReference>
<organism evidence="2">
    <name type="scientific">Spironucleus salmonicida</name>
    <dbReference type="NCBI Taxonomy" id="348837"/>
    <lineage>
        <taxon>Eukaryota</taxon>
        <taxon>Metamonada</taxon>
        <taxon>Diplomonadida</taxon>
        <taxon>Hexamitidae</taxon>
        <taxon>Hexamitinae</taxon>
        <taxon>Spironucleus</taxon>
    </lineage>
</organism>
<proteinExistence type="predicted"/>
<dbReference type="EMBL" id="AUWU02000003">
    <property type="protein sequence ID" value="KAH0574824.1"/>
    <property type="molecule type" value="Genomic_DNA"/>
</dbReference>
<accession>V6LC37</accession>
<dbReference type="AlphaFoldDB" id="V6LC37"/>
<dbReference type="Proteomes" id="UP000018208">
    <property type="component" value="Unassembled WGS sequence"/>
</dbReference>
<evidence type="ECO:0000313" key="2">
    <source>
        <dbReference type="EMBL" id="EST42070.1"/>
    </source>
</evidence>
<name>V6LC37_9EUKA</name>
<keyword evidence="4" id="KW-1185">Reference proteome</keyword>
<evidence type="ECO:0000313" key="4">
    <source>
        <dbReference type="Proteomes" id="UP000018208"/>
    </source>
</evidence>
<dbReference type="InterPro" id="IPR038835">
    <property type="entry name" value="Giardin_beta-like"/>
</dbReference>
<feature type="coiled-coil region" evidence="1">
    <location>
        <begin position="56"/>
        <end position="112"/>
    </location>
</feature>
<gene>
    <name evidence="2" type="ORF">SS50377_18377</name>
    <name evidence="3" type="ORF">SS50377_22439</name>
</gene>
<dbReference type="PANTHER" id="PTHR37027:SF2">
    <property type="entry name" value="CHROMOSOME UNDETERMINED SCAFFOLD_148, WHOLE GENOME SHOTGUN SEQUENCE"/>
    <property type="match status" value="1"/>
</dbReference>
<evidence type="ECO:0000313" key="3">
    <source>
        <dbReference type="EMBL" id="KAH0574824.1"/>
    </source>
</evidence>